<dbReference type="EMBL" id="JAUOZU010000024">
    <property type="protein sequence ID" value="MDO6966977.1"/>
    <property type="molecule type" value="Genomic_DNA"/>
</dbReference>
<proteinExistence type="predicted"/>
<reference evidence="1" key="1">
    <citation type="journal article" date="2015" name="Int. J. Syst. Evol. Microbiol.">
        <title>Rhizobium alvei sp. nov., isolated from a freshwater river.</title>
        <authorList>
            <person name="Sheu S.Y."/>
            <person name="Huang H.W."/>
            <person name="Young C.C."/>
            <person name="Chen W.M."/>
        </authorList>
    </citation>
    <scope>NUCLEOTIDE SEQUENCE</scope>
    <source>
        <strain evidence="1">TNR-22</strain>
    </source>
</reference>
<evidence type="ECO:0000313" key="1">
    <source>
        <dbReference type="EMBL" id="MDO6966977.1"/>
    </source>
</evidence>
<name>A0ABT8YUD9_9HYPH</name>
<keyword evidence="2" id="KW-1185">Reference proteome</keyword>
<sequence>MTIRMIRHDDGKTGDIHPDEVENMKKFGWVVDDAAEQDDISLSDTELRDAIEKATGVRPHHKTGRDKLLKAYSELNAQEA</sequence>
<reference evidence="1" key="2">
    <citation type="submission" date="2023-07" db="EMBL/GenBank/DDBJ databases">
        <authorList>
            <person name="Shen H."/>
        </authorList>
    </citation>
    <scope>NUCLEOTIDE SEQUENCE</scope>
    <source>
        <strain evidence="1">TNR-22</strain>
    </source>
</reference>
<dbReference type="RefSeq" id="WP_304378907.1">
    <property type="nucleotide sequence ID" value="NZ_JAUOZU010000024.1"/>
</dbReference>
<comment type="caution">
    <text evidence="1">The sequence shown here is derived from an EMBL/GenBank/DDBJ whole genome shotgun (WGS) entry which is preliminary data.</text>
</comment>
<organism evidence="1 2">
    <name type="scientific">Rhizobium alvei</name>
    <dbReference type="NCBI Taxonomy" id="1132659"/>
    <lineage>
        <taxon>Bacteria</taxon>
        <taxon>Pseudomonadati</taxon>
        <taxon>Pseudomonadota</taxon>
        <taxon>Alphaproteobacteria</taxon>
        <taxon>Hyphomicrobiales</taxon>
        <taxon>Rhizobiaceae</taxon>
        <taxon>Rhizobium/Agrobacterium group</taxon>
        <taxon>Rhizobium</taxon>
    </lineage>
</organism>
<dbReference type="Proteomes" id="UP001174932">
    <property type="component" value="Unassembled WGS sequence"/>
</dbReference>
<evidence type="ECO:0000313" key="2">
    <source>
        <dbReference type="Proteomes" id="UP001174932"/>
    </source>
</evidence>
<protein>
    <submittedName>
        <fullName evidence="1">Uncharacterized protein</fullName>
    </submittedName>
</protein>
<gene>
    <name evidence="1" type="ORF">Q4481_23730</name>
</gene>
<accession>A0ABT8YUD9</accession>